<evidence type="ECO:0000313" key="2">
    <source>
        <dbReference type="Proteomes" id="UP000038045"/>
    </source>
</evidence>
<feature type="region of interest" description="Disordered" evidence="1">
    <location>
        <begin position="41"/>
        <end position="61"/>
    </location>
</feature>
<evidence type="ECO:0000256" key="1">
    <source>
        <dbReference type="SAM" id="MobiDB-lite"/>
    </source>
</evidence>
<sequence length="361" mass="39634">MAGLHLHGTEEMLLTRKEASTELLRMGIRRSPSTLAKVFCTRSDGPPSRERGGHALADPVRRSPNRVVRQVGVSAGGADVTVTEQFADKLKPFSAGQPRAREAVPKVMDPQVFHPGPFADADPGPVEIGDRTCGIPPIREHIDAPVREQALDQLQRRAPETDDLRACLGIFKPKHSHGAINLRPLELGDLVLAGAGQREKADDVDVARIAPVLFEVRQNVTEPGQFGRRKEAIPAVVLVALHAARWVGLHELPLNGEREDAAQQTDRPRGRMNAAARMGRRLPTNASRSDVDHQPLDVRSADIGDLHPAQARFDMASDADAVDAKGRRLLHRHALLHVEVAELRHRQFFTSFDFGPLRVTT</sequence>
<evidence type="ECO:0000313" key="3">
    <source>
        <dbReference type="WBParaSite" id="PTRK_0000534100.1"/>
    </source>
</evidence>
<protein>
    <submittedName>
        <fullName evidence="3">Uncharacterized protein</fullName>
    </submittedName>
</protein>
<dbReference type="WBParaSite" id="PTRK_0000534100.1">
    <property type="protein sequence ID" value="PTRK_0000534100.1"/>
    <property type="gene ID" value="PTRK_0000534100"/>
</dbReference>
<dbReference type="Proteomes" id="UP000038045">
    <property type="component" value="Unplaced"/>
</dbReference>
<reference evidence="3" key="1">
    <citation type="submission" date="2017-02" db="UniProtKB">
        <authorList>
            <consortium name="WormBaseParasite"/>
        </authorList>
    </citation>
    <scope>IDENTIFICATION</scope>
</reference>
<accession>A0A0N4ZCT9</accession>
<proteinExistence type="predicted"/>
<keyword evidence="2" id="KW-1185">Reference proteome</keyword>
<name>A0A0N4ZCT9_PARTI</name>
<organism evidence="2 3">
    <name type="scientific">Parastrongyloides trichosuri</name>
    <name type="common">Possum-specific nematode worm</name>
    <dbReference type="NCBI Taxonomy" id="131310"/>
    <lineage>
        <taxon>Eukaryota</taxon>
        <taxon>Metazoa</taxon>
        <taxon>Ecdysozoa</taxon>
        <taxon>Nematoda</taxon>
        <taxon>Chromadorea</taxon>
        <taxon>Rhabditida</taxon>
        <taxon>Tylenchina</taxon>
        <taxon>Panagrolaimomorpha</taxon>
        <taxon>Strongyloidoidea</taxon>
        <taxon>Strongyloididae</taxon>
        <taxon>Parastrongyloides</taxon>
    </lineage>
</organism>
<dbReference type="AlphaFoldDB" id="A0A0N4ZCT9"/>